<feature type="domain" description="Methyltransferase" evidence="9">
    <location>
        <begin position="57"/>
        <end position="150"/>
    </location>
</feature>
<dbReference type="InParanoid" id="A0A7M7SU82"/>
<organism evidence="11 12">
    <name type="scientific">Strongylocentrotus purpuratus</name>
    <name type="common">Purple sea urchin</name>
    <dbReference type="NCBI Taxonomy" id="7668"/>
    <lineage>
        <taxon>Eukaryota</taxon>
        <taxon>Metazoa</taxon>
        <taxon>Echinodermata</taxon>
        <taxon>Eleutherozoa</taxon>
        <taxon>Echinozoa</taxon>
        <taxon>Echinoidea</taxon>
        <taxon>Euechinoidea</taxon>
        <taxon>Echinacea</taxon>
        <taxon>Camarodonta</taxon>
        <taxon>Echinidea</taxon>
        <taxon>Strongylocentrotidae</taxon>
        <taxon>Strongylocentrotus</taxon>
    </lineage>
</organism>
<dbReference type="GO" id="GO:0000234">
    <property type="term" value="F:phosphoethanolamine N-methyltransferase activity"/>
    <property type="evidence" value="ECO:0007669"/>
    <property type="project" value="UniProtKB-EC"/>
</dbReference>
<evidence type="ECO:0000256" key="5">
    <source>
        <dbReference type="ARBA" id="ARBA00035674"/>
    </source>
</evidence>
<dbReference type="GeneID" id="589652"/>
<evidence type="ECO:0000256" key="2">
    <source>
        <dbReference type="ARBA" id="ARBA00005189"/>
    </source>
</evidence>
<dbReference type="PANTHER" id="PTHR44307">
    <property type="entry name" value="PHOSPHOETHANOLAMINE METHYLTRANSFERASE"/>
    <property type="match status" value="1"/>
</dbReference>
<dbReference type="Gene3D" id="3.40.50.150">
    <property type="entry name" value="Vaccinia Virus protein VP39"/>
    <property type="match status" value="2"/>
</dbReference>
<feature type="domain" description="Methyltransferase" evidence="10">
    <location>
        <begin position="288"/>
        <end position="400"/>
    </location>
</feature>
<dbReference type="PANTHER" id="PTHR44307:SF2">
    <property type="entry name" value="PHOSPHOETHANOLAMINE METHYLTRANSFERASE ISOFORM X1"/>
    <property type="match status" value="1"/>
</dbReference>
<keyword evidence="12" id="KW-1185">Reference proteome</keyword>
<comment type="catalytic activity">
    <reaction evidence="6">
        <text>N,N-dimethylethanolamine phosphate + S-adenosyl-L-methionine = phosphocholine + S-adenosyl-L-homocysteine + H(+)</text>
        <dbReference type="Rhea" id="RHEA:25325"/>
        <dbReference type="ChEBI" id="CHEBI:15378"/>
        <dbReference type="ChEBI" id="CHEBI:57856"/>
        <dbReference type="ChEBI" id="CHEBI:58641"/>
        <dbReference type="ChEBI" id="CHEBI:59789"/>
        <dbReference type="ChEBI" id="CHEBI:295975"/>
        <dbReference type="EC" id="2.1.1.103"/>
    </reaction>
    <physiologicalReaction direction="left-to-right" evidence="6">
        <dbReference type="Rhea" id="RHEA:25326"/>
    </physiologicalReaction>
</comment>
<dbReference type="RefSeq" id="XP_030831765.1">
    <property type="nucleotide sequence ID" value="XM_030975905.1"/>
</dbReference>
<dbReference type="EC" id="2.1.1.103" evidence="5"/>
<dbReference type="SUPFAM" id="SSF53335">
    <property type="entry name" value="S-adenosyl-L-methionine-dependent methyltransferases"/>
    <property type="match status" value="2"/>
</dbReference>
<dbReference type="CDD" id="cd02440">
    <property type="entry name" value="AdoMet_MTases"/>
    <property type="match status" value="2"/>
</dbReference>
<dbReference type="InterPro" id="IPR041698">
    <property type="entry name" value="Methyltransf_25"/>
</dbReference>
<reference evidence="12" key="1">
    <citation type="submission" date="2015-02" db="EMBL/GenBank/DDBJ databases">
        <title>Genome sequencing for Strongylocentrotus purpuratus.</title>
        <authorList>
            <person name="Murali S."/>
            <person name="Liu Y."/>
            <person name="Vee V."/>
            <person name="English A."/>
            <person name="Wang M."/>
            <person name="Skinner E."/>
            <person name="Han Y."/>
            <person name="Muzny D.M."/>
            <person name="Worley K.C."/>
            <person name="Gibbs R.A."/>
        </authorList>
    </citation>
    <scope>NUCLEOTIDE SEQUENCE</scope>
</reference>
<evidence type="ECO:0000259" key="9">
    <source>
        <dbReference type="Pfam" id="PF13649"/>
    </source>
</evidence>
<evidence type="ECO:0000256" key="3">
    <source>
        <dbReference type="ARBA" id="ARBA00022603"/>
    </source>
</evidence>
<comment type="catalytic activity">
    <reaction evidence="8">
        <text>N-methylethanolamine phosphate + S-adenosyl-L-methionine = N,N-dimethylethanolamine phosphate + S-adenosyl-L-homocysteine + H(+)</text>
        <dbReference type="Rhea" id="RHEA:25321"/>
        <dbReference type="ChEBI" id="CHEBI:15378"/>
        <dbReference type="ChEBI" id="CHEBI:57781"/>
        <dbReference type="ChEBI" id="CHEBI:57856"/>
        <dbReference type="ChEBI" id="CHEBI:58641"/>
        <dbReference type="ChEBI" id="CHEBI:59789"/>
        <dbReference type="EC" id="2.1.1.103"/>
    </reaction>
    <physiologicalReaction direction="left-to-right" evidence="8">
        <dbReference type="Rhea" id="RHEA:25322"/>
    </physiologicalReaction>
</comment>
<dbReference type="AlphaFoldDB" id="A0A7M7SU82"/>
<comment type="pathway">
    <text evidence="1">Phospholipid metabolism; phosphatidylcholine biosynthesis.</text>
</comment>
<evidence type="ECO:0000256" key="6">
    <source>
        <dbReference type="ARBA" id="ARBA00047619"/>
    </source>
</evidence>
<dbReference type="EnsemblMetazoa" id="XM_030975905">
    <property type="protein sequence ID" value="XP_030831765"/>
    <property type="gene ID" value="LOC589652"/>
</dbReference>
<dbReference type="GO" id="GO:0032259">
    <property type="term" value="P:methylation"/>
    <property type="evidence" value="ECO:0007669"/>
    <property type="project" value="UniProtKB-KW"/>
</dbReference>
<comment type="pathway">
    <text evidence="2">Lipid metabolism.</text>
</comment>
<dbReference type="OrthoDB" id="8300214at2759"/>
<dbReference type="GO" id="GO:0008170">
    <property type="term" value="F:N-methyltransferase activity"/>
    <property type="evidence" value="ECO:0000318"/>
    <property type="project" value="GO_Central"/>
</dbReference>
<keyword evidence="3" id="KW-0489">Methyltransferase</keyword>
<evidence type="ECO:0000256" key="7">
    <source>
        <dbReference type="ARBA" id="ARBA00047622"/>
    </source>
</evidence>
<reference evidence="11" key="2">
    <citation type="submission" date="2021-01" db="UniProtKB">
        <authorList>
            <consortium name="EnsemblMetazoa"/>
        </authorList>
    </citation>
    <scope>IDENTIFICATION</scope>
</reference>
<evidence type="ECO:0000256" key="4">
    <source>
        <dbReference type="ARBA" id="ARBA00022679"/>
    </source>
</evidence>
<evidence type="ECO:0000259" key="10">
    <source>
        <dbReference type="Pfam" id="PF13847"/>
    </source>
</evidence>
<dbReference type="OMA" id="KSYWTEH"/>
<dbReference type="Proteomes" id="UP000007110">
    <property type="component" value="Unassembled WGS sequence"/>
</dbReference>
<evidence type="ECO:0000256" key="8">
    <source>
        <dbReference type="ARBA" id="ARBA00047841"/>
    </source>
</evidence>
<protein>
    <recommendedName>
        <fullName evidence="5">phosphoethanolamine N-methyltransferase</fullName>
        <ecNumber evidence="5">2.1.1.103</ecNumber>
    </recommendedName>
</protein>
<evidence type="ECO:0000256" key="1">
    <source>
        <dbReference type="ARBA" id="ARBA00004969"/>
    </source>
</evidence>
<dbReference type="KEGG" id="spu:589652"/>
<dbReference type="Pfam" id="PF13847">
    <property type="entry name" value="Methyltransf_31"/>
    <property type="match status" value="1"/>
</dbReference>
<dbReference type="InterPro" id="IPR025714">
    <property type="entry name" value="Methyltranfer_dom"/>
</dbReference>
<dbReference type="Pfam" id="PF13649">
    <property type="entry name" value="Methyltransf_25"/>
    <property type="match status" value="1"/>
</dbReference>
<proteinExistence type="predicted"/>
<name>A0A7M7SU82_STRPU</name>
<keyword evidence="4" id="KW-0808">Transferase</keyword>
<evidence type="ECO:0000313" key="11">
    <source>
        <dbReference type="EnsemblMetazoa" id="XP_030831765"/>
    </source>
</evidence>
<evidence type="ECO:0000313" key="12">
    <source>
        <dbReference type="Proteomes" id="UP000007110"/>
    </source>
</evidence>
<dbReference type="GO" id="GO:0006656">
    <property type="term" value="P:phosphatidylcholine biosynthetic process"/>
    <property type="evidence" value="ECO:0000318"/>
    <property type="project" value="GO_Central"/>
</dbReference>
<accession>A0A7M7SU82</accession>
<comment type="catalytic activity">
    <reaction evidence="7">
        <text>phosphoethanolamine + S-adenosyl-L-methionine = N-methylethanolamine phosphate + S-adenosyl-L-homocysteine + H(+)</text>
        <dbReference type="Rhea" id="RHEA:20365"/>
        <dbReference type="ChEBI" id="CHEBI:15378"/>
        <dbReference type="ChEBI" id="CHEBI:57781"/>
        <dbReference type="ChEBI" id="CHEBI:57856"/>
        <dbReference type="ChEBI" id="CHEBI:58190"/>
        <dbReference type="ChEBI" id="CHEBI:59789"/>
        <dbReference type="EC" id="2.1.1.103"/>
    </reaction>
    <physiologicalReaction direction="left-to-right" evidence="7">
        <dbReference type="Rhea" id="RHEA:20366"/>
    </physiologicalReaction>
</comment>
<sequence>MDSSNANTRNDMKEFWEGHSAEGSLEEMMLDSNASILTKHELPEVMAFLPEVKGKRILELGSGIGRFTGILAKASGHVTAVDFMPSFVEKNREINGHMGNIDFKQADVMALDLPLNSYDIIFSNWLFMYLSSEELLTLAGRLLGWLKDGGFLFFRESCFHQSGDKTRNFNPTRYRNPRDYNAIFQGTGNSVNQNEGVLSDGFELIMCRSIQSYIKLKNNPNQYCWLWQKTRQDVEANHGFKSFQQFLDSRQYSLNSILRYEKVFGEGYVSTGGPETTQEFVELLGLQEDQTVLDVGCGIGGGDFYMADKYNVIVDGIDLSSNMIEVAMDRAQGQNQPKVIFEIGDITKREYSPESFDVIYSRDTLLHISDKPAIFRKFLTWLRPGGKLLISDYCCGELPHSDVFKAYVAQRGYTLYTPAKYGQLLEEAGFVSVKAEDRTWQFKAMLQKELNRMVDPSLDILKDFTEEDVRSLQDGWRSKIERVDAGNQKWGLFYAEKSA</sequence>
<dbReference type="InterPro" id="IPR029063">
    <property type="entry name" value="SAM-dependent_MTases_sf"/>
</dbReference>